<organism evidence="1 2">
    <name type="scientific">Gonapodya prolifera (strain JEL478)</name>
    <name type="common">Monoblepharis prolifera</name>
    <dbReference type="NCBI Taxonomy" id="1344416"/>
    <lineage>
        <taxon>Eukaryota</taxon>
        <taxon>Fungi</taxon>
        <taxon>Fungi incertae sedis</taxon>
        <taxon>Chytridiomycota</taxon>
        <taxon>Chytridiomycota incertae sedis</taxon>
        <taxon>Monoblepharidomycetes</taxon>
        <taxon>Monoblepharidales</taxon>
        <taxon>Gonapodyaceae</taxon>
        <taxon>Gonapodya</taxon>
    </lineage>
</organism>
<dbReference type="Proteomes" id="UP000070544">
    <property type="component" value="Unassembled WGS sequence"/>
</dbReference>
<sequence>MPIAAHSPPTMLALHLRPIPLRRSHPRTPVGLPHRTRLSFSSSLSSALVAAATQHTHPIPVLIPSPLPASLLSLLSPHSSPVASLLSAPSPVDSLAVQSRRATIETSPTPHG</sequence>
<reference evidence="1 2" key="1">
    <citation type="journal article" date="2015" name="Genome Biol. Evol.">
        <title>Phylogenomic analyses indicate that early fungi evolved digesting cell walls of algal ancestors of land plants.</title>
        <authorList>
            <person name="Chang Y."/>
            <person name="Wang S."/>
            <person name="Sekimoto S."/>
            <person name="Aerts A.L."/>
            <person name="Choi C."/>
            <person name="Clum A."/>
            <person name="LaButti K.M."/>
            <person name="Lindquist E.A."/>
            <person name="Yee Ngan C."/>
            <person name="Ohm R.A."/>
            <person name="Salamov A.A."/>
            <person name="Grigoriev I.V."/>
            <person name="Spatafora J.W."/>
            <person name="Berbee M.L."/>
        </authorList>
    </citation>
    <scope>NUCLEOTIDE SEQUENCE [LARGE SCALE GENOMIC DNA]</scope>
    <source>
        <strain evidence="1 2">JEL478</strain>
    </source>
</reference>
<keyword evidence="2" id="KW-1185">Reference proteome</keyword>
<evidence type="ECO:0000313" key="2">
    <source>
        <dbReference type="Proteomes" id="UP000070544"/>
    </source>
</evidence>
<name>A0A139ATB5_GONPJ</name>
<dbReference type="AlphaFoldDB" id="A0A139ATB5"/>
<gene>
    <name evidence="1" type="ORF">M427DRAFT_67038</name>
</gene>
<protein>
    <submittedName>
        <fullName evidence="1">Uncharacterized protein</fullName>
    </submittedName>
</protein>
<accession>A0A139ATB5</accession>
<proteinExistence type="predicted"/>
<evidence type="ECO:0000313" key="1">
    <source>
        <dbReference type="EMBL" id="KXS19977.1"/>
    </source>
</evidence>
<dbReference type="EMBL" id="KQ965737">
    <property type="protein sequence ID" value="KXS19977.1"/>
    <property type="molecule type" value="Genomic_DNA"/>
</dbReference>